<reference evidence="4" key="1">
    <citation type="submission" date="2017-02" db="UniProtKB">
        <authorList>
            <consortium name="WormBaseParasite"/>
        </authorList>
    </citation>
    <scope>IDENTIFICATION</scope>
</reference>
<dbReference type="Proteomes" id="UP000274756">
    <property type="component" value="Unassembled WGS sequence"/>
</dbReference>
<dbReference type="WBParaSite" id="DME_0000970101-mRNA-1">
    <property type="protein sequence ID" value="DME_0000970101-mRNA-1"/>
    <property type="gene ID" value="DME_0000970101"/>
</dbReference>
<evidence type="ECO:0000313" key="1">
    <source>
        <dbReference type="EMBL" id="VDN53350.1"/>
    </source>
</evidence>
<name>A0A0N4UP33_DRAME</name>
<reference evidence="1 3" key="2">
    <citation type="submission" date="2018-11" db="EMBL/GenBank/DDBJ databases">
        <authorList>
            <consortium name="Pathogen Informatics"/>
        </authorList>
    </citation>
    <scope>NUCLEOTIDE SEQUENCE [LARGE SCALE GENOMIC DNA]</scope>
</reference>
<evidence type="ECO:0000313" key="3">
    <source>
        <dbReference type="Proteomes" id="UP000274756"/>
    </source>
</evidence>
<protein>
    <submittedName>
        <fullName evidence="4">Transposase</fullName>
    </submittedName>
</protein>
<proteinExistence type="predicted"/>
<keyword evidence="3" id="KW-1185">Reference proteome</keyword>
<evidence type="ECO:0000313" key="4">
    <source>
        <dbReference type="WBParaSite" id="DME_0000970101-mRNA-1"/>
    </source>
</evidence>
<dbReference type="EMBL" id="UYYG01000123">
    <property type="protein sequence ID" value="VDN53350.1"/>
    <property type="molecule type" value="Genomic_DNA"/>
</dbReference>
<accession>A0A0N4UP33</accession>
<organism evidence="2 4">
    <name type="scientific">Dracunculus medinensis</name>
    <name type="common">Guinea worm</name>
    <dbReference type="NCBI Taxonomy" id="318479"/>
    <lineage>
        <taxon>Eukaryota</taxon>
        <taxon>Metazoa</taxon>
        <taxon>Ecdysozoa</taxon>
        <taxon>Nematoda</taxon>
        <taxon>Chromadorea</taxon>
        <taxon>Rhabditida</taxon>
        <taxon>Spirurina</taxon>
        <taxon>Dracunculoidea</taxon>
        <taxon>Dracunculidae</taxon>
        <taxon>Dracunculus</taxon>
    </lineage>
</organism>
<dbReference type="Proteomes" id="UP000038040">
    <property type="component" value="Unplaced"/>
</dbReference>
<dbReference type="AlphaFoldDB" id="A0A0N4UP33"/>
<sequence length="93" mass="10801">MNINDISGTADEYWSQLKRLQPLKKSATSILKYTNKKCWVSEAIVQLSVNAKLSFLTRMLRGLDNRMLQIITTIAQRDRNYWSDMALEMEMVA</sequence>
<evidence type="ECO:0000313" key="2">
    <source>
        <dbReference type="Proteomes" id="UP000038040"/>
    </source>
</evidence>
<gene>
    <name evidence="1" type="ORF">DME_LOCUS3323</name>
</gene>